<sequence>MPELPDDHVDSIKEGTLAYWMSQDEDVPRGSIGEVLELDGEDCVVQFPKKQLKISAAKLNVSDFQKGTYVHLTDDGLSDEMLGEVKGLSGEEDGKLLIEIEGEEKHVKPKYLFKCDLQVGMFAFWKKSDDDIPSGHLGQVLADLNEKGKVKVKFPNGSWRFRPKDLVKSHVQPGSYVQWTSSDDDIAVGEIGEATGEINDSGKVRVAFSKDTWSFKVDTLIALELQLGAFVKWQNHDDDVKKGELGQVVGIKVSQGRLRVQFSKGRWKFKANELNLCRIQPGSLVLWSQEDEDIPKGDIGEVIRLDDGKLSIQWPKGHWSMRMNEIRTCGFQKGDRVQWTNSDDDIPEGDIGIIMGVKYKEDSGNKLYVNWPKGRYSMDPLFLQALNFDADGADQLKRAFKRFDKNGDGKLSEEEFVHVLGQLGGSENGLAPEECKKLFVALDKDDNGKLTVSEFIDYVFSDASSAAKMILADGFGLDAFLGFAGQEEEEEREYDSDDDDRSEMKGLPEDRPKKSVVPSESAVGIDGDTEVSRVEWATAMLSVGVPRAAALTSFEAVTQEIEGNGEVLKLKDLACELNGMGGTAGVKELCPCIGSVKQGHVALIDLDTPSEEVELERELARKTGLDGLVFEILYNARSLEKAAEEFPKAKLSALEKKVLSEMSGEELVNAVQETSQSSESLSAVASWQRARENCQREVQEIIDQCKADGKKYEDPDFNPLENENKVLYVDKKKPGWDCTVRYPEGGWKRAPDIKTGRHPVLVHDRCDFSDVKQGHIGDCFFVAALAAMAASRKSFLRQALVAYDMDVGVYGVMFCEEMHFTYEIIDDFVGVNENEYWHFARSATRVSELWVSIIEKAYFKHMTCLEMCDGGHSVESIFSFLGGVSGKYYPTKLSEARRYWKTIHEALEDGEVLTNSFEPPSKGKYANMGEGEGQCGEQGMAYGLHDGHAYTLLRTGEVDGHHLLCIRNPWASGEWTGPWSDKSPEWTREAREEFGIRKDRKHLDGAFWMEDKDFVQLAERVNYNITFGPTWQCVAQYGCFGKAPPFQALARNNYRACEDDEISFKRGEKLEISRNPAGSWLYGVHKPSGKEGYFRKKDVDMRCEDTFKYELKVSDVAVQSKARITIAVFRENQKKAREWYTRKSDKKHYKDTKYADAYLQVHGSDGRRICKTRFYKRHAWCTVKASSGPFRIYLSCESTDYKRFALYAFTPAGQLWCKKLEISRMSFITEVGATNAADTIRENIYAQTTDVVNEFISLGYSLLDDHPQVAESVMQVASTVSDYVEAGSDQVRDFVNSDQVQGVTDKVKDIMNSDRARQLTNEVGNLMNRASSWLG</sequence>
<dbReference type="Gene3D" id="2.30.30.40">
    <property type="entry name" value="SH3 Domains"/>
    <property type="match status" value="1"/>
</dbReference>
<feature type="domain" description="EF-hand" evidence="13">
    <location>
        <begin position="391"/>
        <end position="426"/>
    </location>
</feature>
<proteinExistence type="inferred from homology"/>
<comment type="caution">
    <text evidence="14">The sequence shown here is derived from an EMBL/GenBank/DDBJ whole genome shotgun (WGS) entry which is preliminary data.</text>
</comment>
<evidence type="ECO:0000256" key="9">
    <source>
        <dbReference type="PROSITE-ProRule" id="PRU00239"/>
    </source>
</evidence>
<dbReference type="PROSITE" id="PS50203">
    <property type="entry name" value="CALPAIN_CAT"/>
    <property type="match status" value="1"/>
</dbReference>
<evidence type="ECO:0000313" key="14">
    <source>
        <dbReference type="EMBL" id="CAI3981797.1"/>
    </source>
</evidence>
<dbReference type="PRINTS" id="PR00704">
    <property type="entry name" value="CALPAIN"/>
</dbReference>
<dbReference type="PROSITE" id="PS50002">
    <property type="entry name" value="SH3"/>
    <property type="match status" value="1"/>
</dbReference>
<feature type="domain" description="SH3" evidence="11">
    <location>
        <begin position="1043"/>
        <end position="1104"/>
    </location>
</feature>
<keyword evidence="3 9" id="KW-0645">Protease</keyword>
<dbReference type="PANTHER" id="PTHR10183:SF379">
    <property type="entry name" value="CALPAIN-5"/>
    <property type="match status" value="1"/>
</dbReference>
<dbReference type="GO" id="GO:0004198">
    <property type="term" value="F:calcium-dependent cysteine-type endopeptidase activity"/>
    <property type="evidence" value="ECO:0007669"/>
    <property type="project" value="InterPro"/>
</dbReference>
<evidence type="ECO:0000256" key="5">
    <source>
        <dbReference type="ARBA" id="ARBA00022807"/>
    </source>
</evidence>
<feature type="active site" evidence="7 9">
    <location>
        <position position="948"/>
    </location>
</feature>
<dbReference type="CDD" id="cd00051">
    <property type="entry name" value="EFh"/>
    <property type="match status" value="1"/>
</dbReference>
<dbReference type="GO" id="GO:0005509">
    <property type="term" value="F:calcium ion binding"/>
    <property type="evidence" value="ECO:0007669"/>
    <property type="project" value="InterPro"/>
</dbReference>
<protein>
    <submittedName>
        <fullName evidence="16">Calpain-type cysteine protease DEK1</fullName>
    </submittedName>
</protein>
<dbReference type="Proteomes" id="UP001152797">
    <property type="component" value="Unassembled WGS sequence"/>
</dbReference>
<keyword evidence="5 9" id="KW-0788">Thiol protease</keyword>
<reference evidence="14" key="1">
    <citation type="submission" date="2022-10" db="EMBL/GenBank/DDBJ databases">
        <authorList>
            <person name="Chen Y."/>
            <person name="Dougan E. K."/>
            <person name="Chan C."/>
            <person name="Rhodes N."/>
            <person name="Thang M."/>
        </authorList>
    </citation>
    <scope>NUCLEOTIDE SEQUENCE</scope>
</reference>
<evidence type="ECO:0000256" key="8">
    <source>
        <dbReference type="PROSITE-ProRule" id="PRU00192"/>
    </source>
</evidence>
<dbReference type="Gene3D" id="1.10.238.10">
    <property type="entry name" value="EF-hand"/>
    <property type="match status" value="1"/>
</dbReference>
<name>A0A9P1BXZ8_9DINO</name>
<feature type="active site" evidence="7 9">
    <location>
        <position position="779"/>
    </location>
</feature>
<dbReference type="InterPro" id="IPR001300">
    <property type="entry name" value="Peptidase_C2_calpain_cat"/>
</dbReference>
<dbReference type="SUPFAM" id="SSF50044">
    <property type="entry name" value="SH3-domain"/>
    <property type="match status" value="1"/>
</dbReference>
<evidence type="ECO:0000256" key="4">
    <source>
        <dbReference type="ARBA" id="ARBA00022801"/>
    </source>
</evidence>
<evidence type="ECO:0000313" key="17">
    <source>
        <dbReference type="Proteomes" id="UP001152797"/>
    </source>
</evidence>
<feature type="domain" description="EF-hand" evidence="13">
    <location>
        <begin position="430"/>
        <end position="465"/>
    </location>
</feature>
<evidence type="ECO:0000256" key="10">
    <source>
        <dbReference type="SAM" id="MobiDB-lite"/>
    </source>
</evidence>
<dbReference type="InterPro" id="IPR038765">
    <property type="entry name" value="Papain-like_cys_pep_sf"/>
</dbReference>
<reference evidence="15" key="2">
    <citation type="submission" date="2024-04" db="EMBL/GenBank/DDBJ databases">
        <authorList>
            <person name="Chen Y."/>
            <person name="Shah S."/>
            <person name="Dougan E. K."/>
            <person name="Thang M."/>
            <person name="Chan C."/>
        </authorList>
    </citation>
    <scope>NUCLEOTIDE SEQUENCE [LARGE SCALE GENOMIC DNA]</scope>
</reference>
<evidence type="ECO:0000313" key="15">
    <source>
        <dbReference type="EMBL" id="CAL1135172.1"/>
    </source>
</evidence>
<evidence type="ECO:0000256" key="3">
    <source>
        <dbReference type="ARBA" id="ARBA00022670"/>
    </source>
</evidence>
<evidence type="ECO:0000313" key="16">
    <source>
        <dbReference type="EMBL" id="CAL4769109.1"/>
    </source>
</evidence>
<dbReference type="GO" id="GO:0006508">
    <property type="term" value="P:proteolysis"/>
    <property type="evidence" value="ECO:0007669"/>
    <property type="project" value="UniProtKB-KW"/>
</dbReference>
<dbReference type="InterPro" id="IPR011992">
    <property type="entry name" value="EF-hand-dom_pair"/>
</dbReference>
<keyword evidence="2 8" id="KW-0728">SH3 domain</keyword>
<dbReference type="SUPFAM" id="SSF54001">
    <property type="entry name" value="Cysteine proteinases"/>
    <property type="match status" value="1"/>
</dbReference>
<accession>A0A9P1BXZ8</accession>
<feature type="compositionally biased region" description="Acidic residues" evidence="10">
    <location>
        <begin position="487"/>
        <end position="501"/>
    </location>
</feature>
<dbReference type="EMBL" id="CAMXCT030000663">
    <property type="protein sequence ID" value="CAL4769109.1"/>
    <property type="molecule type" value="Genomic_DNA"/>
</dbReference>
<dbReference type="Pfam" id="PF13499">
    <property type="entry name" value="EF-hand_7"/>
    <property type="match status" value="1"/>
</dbReference>
<dbReference type="EMBL" id="CAMXCT010000663">
    <property type="protein sequence ID" value="CAI3981797.1"/>
    <property type="molecule type" value="Genomic_DNA"/>
</dbReference>
<dbReference type="PROSITE" id="PS50222">
    <property type="entry name" value="EF_HAND_2"/>
    <property type="match status" value="2"/>
</dbReference>
<dbReference type="SUPFAM" id="SSF47473">
    <property type="entry name" value="EF-hand"/>
    <property type="match status" value="1"/>
</dbReference>
<dbReference type="PROSITE" id="PS00018">
    <property type="entry name" value="EF_HAND_1"/>
    <property type="match status" value="2"/>
</dbReference>
<evidence type="ECO:0000256" key="1">
    <source>
        <dbReference type="ARBA" id="ARBA00007623"/>
    </source>
</evidence>
<evidence type="ECO:0000259" key="11">
    <source>
        <dbReference type="PROSITE" id="PS50002"/>
    </source>
</evidence>
<dbReference type="InterPro" id="IPR022684">
    <property type="entry name" value="Calpain_cysteine_protease"/>
</dbReference>
<feature type="region of interest" description="Disordered" evidence="10">
    <location>
        <begin position="487"/>
        <end position="524"/>
    </location>
</feature>
<comment type="similarity">
    <text evidence="1">Belongs to the peptidase C2 family.</text>
</comment>
<dbReference type="PANTHER" id="PTHR10183">
    <property type="entry name" value="CALPAIN"/>
    <property type="match status" value="1"/>
</dbReference>
<dbReference type="Gene3D" id="3.90.70.10">
    <property type="entry name" value="Cysteine proteinases"/>
    <property type="match status" value="1"/>
</dbReference>
<dbReference type="SMART" id="SM00230">
    <property type="entry name" value="CysPc"/>
    <property type="match status" value="1"/>
</dbReference>
<gene>
    <name evidence="14" type="ORF">C1SCF055_LOCUS9556</name>
</gene>
<dbReference type="InterPro" id="IPR002048">
    <property type="entry name" value="EF_hand_dom"/>
</dbReference>
<evidence type="ECO:0000256" key="2">
    <source>
        <dbReference type="ARBA" id="ARBA00022443"/>
    </source>
</evidence>
<dbReference type="SMART" id="SM00326">
    <property type="entry name" value="SH3"/>
    <property type="match status" value="1"/>
</dbReference>
<keyword evidence="6" id="KW-0106">Calcium</keyword>
<dbReference type="InterPro" id="IPR018247">
    <property type="entry name" value="EF_Hand_1_Ca_BS"/>
</dbReference>
<dbReference type="Pfam" id="PF00648">
    <property type="entry name" value="Peptidase_C2"/>
    <property type="match status" value="1"/>
</dbReference>
<feature type="active site" evidence="7 9">
    <location>
        <position position="968"/>
    </location>
</feature>
<feature type="compositionally biased region" description="Basic and acidic residues" evidence="10">
    <location>
        <begin position="502"/>
        <end position="513"/>
    </location>
</feature>
<dbReference type="OrthoDB" id="409124at2759"/>
<evidence type="ECO:0000259" key="12">
    <source>
        <dbReference type="PROSITE" id="PS50203"/>
    </source>
</evidence>
<evidence type="ECO:0000256" key="7">
    <source>
        <dbReference type="PIRSR" id="PIRSR622684-1"/>
    </source>
</evidence>
<keyword evidence="17" id="KW-1185">Reference proteome</keyword>
<dbReference type="InterPro" id="IPR036028">
    <property type="entry name" value="SH3-like_dom_sf"/>
</dbReference>
<organism evidence="14">
    <name type="scientific">Cladocopium goreaui</name>
    <dbReference type="NCBI Taxonomy" id="2562237"/>
    <lineage>
        <taxon>Eukaryota</taxon>
        <taxon>Sar</taxon>
        <taxon>Alveolata</taxon>
        <taxon>Dinophyceae</taxon>
        <taxon>Suessiales</taxon>
        <taxon>Symbiodiniaceae</taxon>
        <taxon>Cladocopium</taxon>
    </lineage>
</organism>
<dbReference type="EMBL" id="CAMXCT020000663">
    <property type="protein sequence ID" value="CAL1135172.1"/>
    <property type="molecule type" value="Genomic_DNA"/>
</dbReference>
<feature type="domain" description="Calpain catalytic" evidence="12">
    <location>
        <begin position="711"/>
        <end position="1027"/>
    </location>
</feature>
<evidence type="ECO:0000256" key="6">
    <source>
        <dbReference type="ARBA" id="ARBA00022837"/>
    </source>
</evidence>
<evidence type="ECO:0000259" key="13">
    <source>
        <dbReference type="PROSITE" id="PS50222"/>
    </source>
</evidence>
<dbReference type="SMART" id="SM00054">
    <property type="entry name" value="EFh"/>
    <property type="match status" value="2"/>
</dbReference>
<dbReference type="Pfam" id="PF00018">
    <property type="entry name" value="SH3_1"/>
    <property type="match status" value="1"/>
</dbReference>
<dbReference type="InterPro" id="IPR001452">
    <property type="entry name" value="SH3_domain"/>
</dbReference>
<keyword evidence="4 9" id="KW-0378">Hydrolase</keyword>